<keyword evidence="3" id="KW-1185">Reference proteome</keyword>
<dbReference type="Proteomes" id="UP000673691">
    <property type="component" value="Unassembled WGS sequence"/>
</dbReference>
<proteinExistence type="predicted"/>
<organism evidence="2 3">
    <name type="scientific">Olpidium bornovanus</name>
    <dbReference type="NCBI Taxonomy" id="278681"/>
    <lineage>
        <taxon>Eukaryota</taxon>
        <taxon>Fungi</taxon>
        <taxon>Fungi incertae sedis</taxon>
        <taxon>Olpidiomycota</taxon>
        <taxon>Olpidiomycotina</taxon>
        <taxon>Olpidiomycetes</taxon>
        <taxon>Olpidiales</taxon>
        <taxon>Olpidiaceae</taxon>
        <taxon>Olpidium</taxon>
    </lineage>
</organism>
<dbReference type="EMBL" id="JAEFCI010011221">
    <property type="protein sequence ID" value="KAG5456746.1"/>
    <property type="molecule type" value="Genomic_DNA"/>
</dbReference>
<feature type="non-terminal residue" evidence="2">
    <location>
        <position position="66"/>
    </location>
</feature>
<protein>
    <submittedName>
        <fullName evidence="2">Uncharacterized protein</fullName>
    </submittedName>
</protein>
<keyword evidence="1" id="KW-1133">Transmembrane helix</keyword>
<keyword evidence="1" id="KW-0812">Transmembrane</keyword>
<feature type="transmembrane region" description="Helical" evidence="1">
    <location>
        <begin position="12"/>
        <end position="29"/>
    </location>
</feature>
<gene>
    <name evidence="2" type="ORF">BJ554DRAFT_3416</name>
</gene>
<evidence type="ECO:0000313" key="3">
    <source>
        <dbReference type="Proteomes" id="UP000673691"/>
    </source>
</evidence>
<comment type="caution">
    <text evidence="2">The sequence shown here is derived from an EMBL/GenBank/DDBJ whole genome shotgun (WGS) entry which is preliminary data.</text>
</comment>
<dbReference type="AlphaFoldDB" id="A0A8H7ZNS4"/>
<name>A0A8H7ZNS4_9FUNG</name>
<evidence type="ECO:0000256" key="1">
    <source>
        <dbReference type="SAM" id="Phobius"/>
    </source>
</evidence>
<keyword evidence="1" id="KW-0472">Membrane</keyword>
<sequence>MFFGRFAVELKPTVFFLVVVVVVFFFLQAHREVLGRASVIEISVLFFAYAPAETLHVEVQVFADTH</sequence>
<accession>A0A8H7ZNS4</accession>
<reference evidence="2 3" key="1">
    <citation type="journal article" name="Sci. Rep.">
        <title>Genome-scale phylogenetic analyses confirm Olpidium as the closest living zoosporic fungus to the non-flagellated, terrestrial fungi.</title>
        <authorList>
            <person name="Chang Y."/>
            <person name="Rochon D."/>
            <person name="Sekimoto S."/>
            <person name="Wang Y."/>
            <person name="Chovatia M."/>
            <person name="Sandor L."/>
            <person name="Salamov A."/>
            <person name="Grigoriev I.V."/>
            <person name="Stajich J.E."/>
            <person name="Spatafora J.W."/>
        </authorList>
    </citation>
    <scope>NUCLEOTIDE SEQUENCE [LARGE SCALE GENOMIC DNA]</scope>
    <source>
        <strain evidence="2">S191</strain>
    </source>
</reference>
<evidence type="ECO:0000313" key="2">
    <source>
        <dbReference type="EMBL" id="KAG5456746.1"/>
    </source>
</evidence>